<dbReference type="EMBL" id="CADCWG010000323">
    <property type="protein sequence ID" value="CAA9579320.1"/>
    <property type="molecule type" value="Genomic_DNA"/>
</dbReference>
<feature type="compositionally biased region" description="Low complexity" evidence="1">
    <location>
        <begin position="47"/>
        <end position="65"/>
    </location>
</feature>
<feature type="compositionally biased region" description="Basic and acidic residues" evidence="1">
    <location>
        <begin position="1"/>
        <end position="18"/>
    </location>
</feature>
<feature type="region of interest" description="Disordered" evidence="1">
    <location>
        <begin position="1"/>
        <end position="95"/>
    </location>
</feature>
<feature type="compositionally biased region" description="Basic and acidic residues" evidence="1">
    <location>
        <begin position="68"/>
        <end position="79"/>
    </location>
</feature>
<organism evidence="2">
    <name type="scientific">uncultured Thermomicrobiales bacterium</name>
    <dbReference type="NCBI Taxonomy" id="1645740"/>
    <lineage>
        <taxon>Bacteria</taxon>
        <taxon>Pseudomonadati</taxon>
        <taxon>Thermomicrobiota</taxon>
        <taxon>Thermomicrobia</taxon>
        <taxon>Thermomicrobiales</taxon>
        <taxon>environmental samples</taxon>
    </lineage>
</organism>
<evidence type="ECO:0000256" key="1">
    <source>
        <dbReference type="SAM" id="MobiDB-lite"/>
    </source>
</evidence>
<sequence length="95" mass="10544">MGLRQRADAGEDDGRAREGAAPPPRRRDQSPARALRQARLHRGPAALLDLPGPGDVRPGRGDQPPLTDAKRVQRGWTERRARRPSLAPDRTDRSR</sequence>
<name>A0A6J4VPC7_9BACT</name>
<accession>A0A6J4VPC7</accession>
<dbReference type="AlphaFoldDB" id="A0A6J4VPC7"/>
<protein>
    <submittedName>
        <fullName evidence="2">Uncharacterized protein</fullName>
    </submittedName>
</protein>
<gene>
    <name evidence="2" type="ORF">AVDCRST_MAG49-4602</name>
</gene>
<proteinExistence type="predicted"/>
<evidence type="ECO:0000313" key="2">
    <source>
        <dbReference type="EMBL" id="CAA9579320.1"/>
    </source>
</evidence>
<reference evidence="2" key="1">
    <citation type="submission" date="2020-02" db="EMBL/GenBank/DDBJ databases">
        <authorList>
            <person name="Meier V. D."/>
        </authorList>
    </citation>
    <scope>NUCLEOTIDE SEQUENCE</scope>
    <source>
        <strain evidence="2">AVDCRST_MAG49</strain>
    </source>
</reference>